<keyword evidence="7" id="KW-0418">Kinase</keyword>
<keyword evidence="4" id="KW-0812">Transmembrane</keyword>
<keyword evidence="9" id="KW-1133">Transmembrane helix</keyword>
<comment type="caution">
    <text evidence="15">The sequence shown here is derived from an EMBL/GenBank/DDBJ whole genome shotgun (WGS) entry which is preliminary data.</text>
</comment>
<evidence type="ECO:0000256" key="9">
    <source>
        <dbReference type="ARBA" id="ARBA00022989"/>
    </source>
</evidence>
<dbReference type="GO" id="GO:0004674">
    <property type="term" value="F:protein serine/threonine kinase activity"/>
    <property type="evidence" value="ECO:0007669"/>
    <property type="project" value="UniProtKB-KW"/>
</dbReference>
<evidence type="ECO:0000256" key="2">
    <source>
        <dbReference type="ARBA" id="ARBA00022527"/>
    </source>
</evidence>
<dbReference type="GO" id="GO:0016020">
    <property type="term" value="C:membrane"/>
    <property type="evidence" value="ECO:0007669"/>
    <property type="project" value="UniProtKB-SubCell"/>
</dbReference>
<evidence type="ECO:0000256" key="13">
    <source>
        <dbReference type="SAM" id="SignalP"/>
    </source>
</evidence>
<feature type="signal peptide" evidence="13">
    <location>
        <begin position="1"/>
        <end position="18"/>
    </location>
</feature>
<dbReference type="InterPro" id="IPR025287">
    <property type="entry name" value="WAK_GUB"/>
</dbReference>
<accession>A0AAW1XRE0</accession>
<keyword evidence="8 12" id="KW-0067">ATP-binding</keyword>
<comment type="subcellular location">
    <subcellularLocation>
        <location evidence="1">Membrane</location>
        <topology evidence="1">Single-pass type I membrane protein</topology>
    </subcellularLocation>
</comment>
<reference evidence="15 16" key="1">
    <citation type="journal article" date="2023" name="G3 (Bethesda)">
        <title>A chromosome-length genome assembly and annotation of blackberry (Rubus argutus, cv. 'Hillquist').</title>
        <authorList>
            <person name="Bruna T."/>
            <person name="Aryal R."/>
            <person name="Dudchenko O."/>
            <person name="Sargent D.J."/>
            <person name="Mead D."/>
            <person name="Buti M."/>
            <person name="Cavallini A."/>
            <person name="Hytonen T."/>
            <person name="Andres J."/>
            <person name="Pham M."/>
            <person name="Weisz D."/>
            <person name="Mascagni F."/>
            <person name="Usai G."/>
            <person name="Natali L."/>
            <person name="Bassil N."/>
            <person name="Fernandez G.E."/>
            <person name="Lomsadze A."/>
            <person name="Armour M."/>
            <person name="Olukolu B."/>
            <person name="Poorten T."/>
            <person name="Britton C."/>
            <person name="Davik J."/>
            <person name="Ashrafi H."/>
            <person name="Aiden E.L."/>
            <person name="Borodovsky M."/>
            <person name="Worthington M."/>
        </authorList>
    </citation>
    <scope>NUCLEOTIDE SEQUENCE [LARGE SCALE GENOMIC DNA]</scope>
    <source>
        <strain evidence="15">PI 553951</strain>
    </source>
</reference>
<evidence type="ECO:0000256" key="4">
    <source>
        <dbReference type="ARBA" id="ARBA00022692"/>
    </source>
</evidence>
<dbReference type="InterPro" id="IPR011009">
    <property type="entry name" value="Kinase-like_dom_sf"/>
</dbReference>
<keyword evidence="11" id="KW-0325">Glycoprotein</keyword>
<dbReference type="Pfam" id="PF13947">
    <property type="entry name" value="GUB_WAK_bind"/>
    <property type="match status" value="1"/>
</dbReference>
<evidence type="ECO:0000256" key="8">
    <source>
        <dbReference type="ARBA" id="ARBA00022840"/>
    </source>
</evidence>
<evidence type="ECO:0000256" key="7">
    <source>
        <dbReference type="ARBA" id="ARBA00022777"/>
    </source>
</evidence>
<gene>
    <name evidence="15" type="ORF">M0R45_015837</name>
</gene>
<evidence type="ECO:0000259" key="14">
    <source>
        <dbReference type="PROSITE" id="PS50011"/>
    </source>
</evidence>
<evidence type="ECO:0000256" key="1">
    <source>
        <dbReference type="ARBA" id="ARBA00004479"/>
    </source>
</evidence>
<evidence type="ECO:0000256" key="12">
    <source>
        <dbReference type="PROSITE-ProRule" id="PRU10141"/>
    </source>
</evidence>
<feature type="domain" description="Protein kinase" evidence="14">
    <location>
        <begin position="317"/>
        <end position="607"/>
    </location>
</feature>
<evidence type="ECO:0000256" key="6">
    <source>
        <dbReference type="ARBA" id="ARBA00022741"/>
    </source>
</evidence>
<dbReference type="SMART" id="SM00220">
    <property type="entry name" value="S_TKc"/>
    <property type="match status" value="1"/>
</dbReference>
<name>A0AAW1XRE0_RUBAR</name>
<dbReference type="Pfam" id="PF00069">
    <property type="entry name" value="Pkinase"/>
    <property type="match status" value="1"/>
</dbReference>
<dbReference type="Proteomes" id="UP001457282">
    <property type="component" value="Unassembled WGS sequence"/>
</dbReference>
<keyword evidence="6 12" id="KW-0547">Nucleotide-binding</keyword>
<dbReference type="PROSITE" id="PS00107">
    <property type="entry name" value="PROTEIN_KINASE_ATP"/>
    <property type="match status" value="1"/>
</dbReference>
<dbReference type="PROSITE" id="PS00108">
    <property type="entry name" value="PROTEIN_KINASE_ST"/>
    <property type="match status" value="1"/>
</dbReference>
<keyword evidence="5 13" id="KW-0732">Signal</keyword>
<dbReference type="InterPro" id="IPR000719">
    <property type="entry name" value="Prot_kinase_dom"/>
</dbReference>
<dbReference type="GO" id="GO:0005524">
    <property type="term" value="F:ATP binding"/>
    <property type="evidence" value="ECO:0007669"/>
    <property type="project" value="UniProtKB-UniRule"/>
</dbReference>
<evidence type="ECO:0000256" key="10">
    <source>
        <dbReference type="ARBA" id="ARBA00023136"/>
    </source>
</evidence>
<dbReference type="GO" id="GO:0030247">
    <property type="term" value="F:polysaccharide binding"/>
    <property type="evidence" value="ECO:0007669"/>
    <property type="project" value="InterPro"/>
</dbReference>
<feature type="chain" id="PRO_5043811113" description="Protein kinase domain-containing protein" evidence="13">
    <location>
        <begin position="19"/>
        <end position="643"/>
    </location>
</feature>
<dbReference type="SUPFAM" id="SSF56112">
    <property type="entry name" value="Protein kinase-like (PK-like)"/>
    <property type="match status" value="1"/>
</dbReference>
<dbReference type="InterPro" id="IPR017441">
    <property type="entry name" value="Protein_kinase_ATP_BS"/>
</dbReference>
<evidence type="ECO:0000256" key="11">
    <source>
        <dbReference type="ARBA" id="ARBA00023180"/>
    </source>
</evidence>
<evidence type="ECO:0000256" key="5">
    <source>
        <dbReference type="ARBA" id="ARBA00022729"/>
    </source>
</evidence>
<organism evidence="15 16">
    <name type="scientific">Rubus argutus</name>
    <name type="common">Southern blackberry</name>
    <dbReference type="NCBI Taxonomy" id="59490"/>
    <lineage>
        <taxon>Eukaryota</taxon>
        <taxon>Viridiplantae</taxon>
        <taxon>Streptophyta</taxon>
        <taxon>Embryophyta</taxon>
        <taxon>Tracheophyta</taxon>
        <taxon>Spermatophyta</taxon>
        <taxon>Magnoliopsida</taxon>
        <taxon>eudicotyledons</taxon>
        <taxon>Gunneridae</taxon>
        <taxon>Pentapetalae</taxon>
        <taxon>rosids</taxon>
        <taxon>fabids</taxon>
        <taxon>Rosales</taxon>
        <taxon>Rosaceae</taxon>
        <taxon>Rosoideae</taxon>
        <taxon>Rosoideae incertae sedis</taxon>
        <taxon>Rubus</taxon>
    </lineage>
</organism>
<keyword evidence="3" id="KW-0808">Transferase</keyword>
<keyword evidence="2" id="KW-0723">Serine/threonine-protein kinase</keyword>
<evidence type="ECO:0000256" key="3">
    <source>
        <dbReference type="ARBA" id="ARBA00022679"/>
    </source>
</evidence>
<dbReference type="InterPro" id="IPR008271">
    <property type="entry name" value="Ser/Thr_kinase_AS"/>
</dbReference>
<evidence type="ECO:0000313" key="15">
    <source>
        <dbReference type="EMBL" id="KAK9939129.1"/>
    </source>
</evidence>
<keyword evidence="16" id="KW-1185">Reference proteome</keyword>
<feature type="binding site" evidence="12">
    <location>
        <position position="345"/>
    </location>
    <ligand>
        <name>ATP</name>
        <dbReference type="ChEBI" id="CHEBI:30616"/>
    </ligand>
</feature>
<keyword evidence="10" id="KW-0472">Membrane</keyword>
<dbReference type="FunFam" id="3.30.200.20:FF:000178">
    <property type="entry name" value="serine/threonine-protein kinase PBS1-like"/>
    <property type="match status" value="1"/>
</dbReference>
<dbReference type="PANTHER" id="PTHR27009">
    <property type="entry name" value="RUST RESISTANCE KINASE LR10-RELATED"/>
    <property type="match status" value="1"/>
</dbReference>
<dbReference type="Gene3D" id="1.10.510.10">
    <property type="entry name" value="Transferase(Phosphotransferase) domain 1"/>
    <property type="match status" value="1"/>
</dbReference>
<sequence>MNFLFWLLLIVELDVVNGGAGLEDCKQTRCSTEGPAIRFPFRLVGWQPEHCGYPGFDLSCTNNNQTVLHMPSSSKLFVRMINYTSQEFVFEEGAVCLAREIFHYGSSPFQFVGNASLFSCPPSIVRDQYATNNPGYCLARLSPCHSNPGNQIYAALAPDGKFCSIDEMPLVSCTKVRDYSVALADRDSSYVLTLRWSKPSCQHCQETRKACKLKNEFTNQTDPQTECFDVPKAKDNATYPIHNNGQNHQLMPWVVEYGGMLLFAKFSFGFPYVTALLIYKWRRRHLSMYDHIEDFLQSNNNLMPVRFSYSDIKKMTSGFKDKLGEGGYGSVYKANLHSGRLVAVKMLSESKANGQDFINEIATIGRIHHVNVVRLIGFCVDRSKRALVYDFMSNGSLEKYIFSQQGEISLSCEKIFEIAVGVARDIQYLHQGCDMQILHFDIKPHNILLDKNFTAKVSDFGLARLYPLDNSIVSLTAARGTIGYIAPELFYKNIGGVSYKADVYSFGMLMLEMAGRRKNLNAAIGLEHSSQFSQINFPTWVSDQLNQGKEIEIGDATDEEMKIIKKMIIVALWCIQMKPSERPSMNKVVEILEGEIESLQIPPKPFLYPQQMPGDDAEDNLSITSASRMTESTEIINLSADAN</sequence>
<dbReference type="EMBL" id="JBEDUW010000003">
    <property type="protein sequence ID" value="KAK9939129.1"/>
    <property type="molecule type" value="Genomic_DNA"/>
</dbReference>
<dbReference type="CDD" id="cd14066">
    <property type="entry name" value="STKc_IRAK"/>
    <property type="match status" value="1"/>
</dbReference>
<evidence type="ECO:0000313" key="16">
    <source>
        <dbReference type="Proteomes" id="UP001457282"/>
    </source>
</evidence>
<proteinExistence type="predicted"/>
<dbReference type="AlphaFoldDB" id="A0AAW1XRE0"/>
<dbReference type="Gene3D" id="3.30.200.20">
    <property type="entry name" value="Phosphorylase Kinase, domain 1"/>
    <property type="match status" value="1"/>
</dbReference>
<protein>
    <recommendedName>
        <fullName evidence="14">Protein kinase domain-containing protein</fullName>
    </recommendedName>
</protein>
<dbReference type="InterPro" id="IPR045874">
    <property type="entry name" value="LRK10/LRL21-25-like"/>
</dbReference>
<dbReference type="FunFam" id="1.10.510.10:FF:000590">
    <property type="entry name" value="PR5-like receptor kinase"/>
    <property type="match status" value="1"/>
</dbReference>
<dbReference type="PROSITE" id="PS50011">
    <property type="entry name" value="PROTEIN_KINASE_DOM"/>
    <property type="match status" value="1"/>
</dbReference>